<reference evidence="2 3" key="1">
    <citation type="submission" date="2018-06" db="EMBL/GenBank/DDBJ databases">
        <title>Phytoactinopolyspora halophila sp. nov., a novel halophilic actinomycete isolated from a saline soil in China.</title>
        <authorList>
            <person name="Tang S.-K."/>
        </authorList>
    </citation>
    <scope>NUCLEOTIDE SEQUENCE [LARGE SCALE GENOMIC DNA]</scope>
    <source>
        <strain evidence="2 3">YIM 96934</strain>
    </source>
</reference>
<dbReference type="CDD" id="cd00093">
    <property type="entry name" value="HTH_XRE"/>
    <property type="match status" value="1"/>
</dbReference>
<evidence type="ECO:0000313" key="3">
    <source>
        <dbReference type="Proteomes" id="UP000250462"/>
    </source>
</evidence>
<evidence type="ECO:0000259" key="1">
    <source>
        <dbReference type="PROSITE" id="PS50943"/>
    </source>
</evidence>
<dbReference type="PROSITE" id="PS50943">
    <property type="entry name" value="HTH_CROC1"/>
    <property type="match status" value="1"/>
</dbReference>
<feature type="domain" description="HTH cro/C1-type" evidence="1">
    <location>
        <begin position="13"/>
        <end position="44"/>
    </location>
</feature>
<dbReference type="RefSeq" id="WP_112258016.1">
    <property type="nucleotide sequence ID" value="NZ_QMIG01000006.1"/>
</dbReference>
<dbReference type="SUPFAM" id="SSF47413">
    <property type="entry name" value="lambda repressor-like DNA-binding domains"/>
    <property type="match status" value="1"/>
</dbReference>
<dbReference type="Proteomes" id="UP000250462">
    <property type="component" value="Unassembled WGS sequence"/>
</dbReference>
<evidence type="ECO:0000313" key="2">
    <source>
        <dbReference type="EMBL" id="RAW15413.1"/>
    </source>
</evidence>
<dbReference type="InterPro" id="IPR010982">
    <property type="entry name" value="Lambda_DNA-bd_dom_sf"/>
</dbReference>
<dbReference type="Pfam" id="PF13560">
    <property type="entry name" value="HTH_31"/>
    <property type="match status" value="1"/>
</dbReference>
<dbReference type="Gene3D" id="1.10.260.40">
    <property type="entry name" value="lambda repressor-like DNA-binding domains"/>
    <property type="match status" value="1"/>
</dbReference>
<gene>
    <name evidence="2" type="ORF">DPM12_09180</name>
</gene>
<organism evidence="2 3">
    <name type="scientific">Phytoactinopolyspora halophila</name>
    <dbReference type="NCBI Taxonomy" id="1981511"/>
    <lineage>
        <taxon>Bacteria</taxon>
        <taxon>Bacillati</taxon>
        <taxon>Actinomycetota</taxon>
        <taxon>Actinomycetes</taxon>
        <taxon>Jiangellales</taxon>
        <taxon>Jiangellaceae</taxon>
        <taxon>Phytoactinopolyspora</taxon>
    </lineage>
</organism>
<name>A0A329QT45_9ACTN</name>
<sequence>MQARTMRDLGAVVREARRQKGLTQAELAAAVGVSREWVVRLEKGYPRLEAQLVLDALAAVGVGLSVAVTEGGAEESAGDVFDDILGRLTERRSTWPSGD</sequence>
<dbReference type="InterPro" id="IPR001387">
    <property type="entry name" value="Cro/C1-type_HTH"/>
</dbReference>
<protein>
    <submittedName>
        <fullName evidence="2">XRE family transcriptional regulator</fullName>
    </submittedName>
</protein>
<dbReference type="EMBL" id="QMIG01000006">
    <property type="protein sequence ID" value="RAW15413.1"/>
    <property type="molecule type" value="Genomic_DNA"/>
</dbReference>
<keyword evidence="3" id="KW-1185">Reference proteome</keyword>
<accession>A0A329QT45</accession>
<dbReference type="GO" id="GO:0003677">
    <property type="term" value="F:DNA binding"/>
    <property type="evidence" value="ECO:0007669"/>
    <property type="project" value="InterPro"/>
</dbReference>
<dbReference type="OrthoDB" id="4557883at2"/>
<proteinExistence type="predicted"/>
<dbReference type="SMART" id="SM00530">
    <property type="entry name" value="HTH_XRE"/>
    <property type="match status" value="1"/>
</dbReference>
<dbReference type="AlphaFoldDB" id="A0A329QT45"/>
<comment type="caution">
    <text evidence="2">The sequence shown here is derived from an EMBL/GenBank/DDBJ whole genome shotgun (WGS) entry which is preliminary data.</text>
</comment>